<accession>C2JWU3</accession>
<gene>
    <name evidence="4" type="ORF">HMPREF0539_1377</name>
</gene>
<comment type="similarity">
    <text evidence="2">Belongs to the UPF0298 family.</text>
</comment>
<dbReference type="GO" id="GO:0005737">
    <property type="term" value="C:cytoplasm"/>
    <property type="evidence" value="ECO:0007669"/>
    <property type="project" value="UniProtKB-SubCell"/>
</dbReference>
<organism evidence="4 5">
    <name type="scientific">Lacticaseibacillus rhamnosus (strain LMS2-1)</name>
    <dbReference type="NCBI Taxonomy" id="525361"/>
    <lineage>
        <taxon>Bacteria</taxon>
        <taxon>Bacillati</taxon>
        <taxon>Bacillota</taxon>
        <taxon>Bacilli</taxon>
        <taxon>Lactobacillales</taxon>
        <taxon>Lactobacillaceae</taxon>
        <taxon>Lacticaseibacillus</taxon>
    </lineage>
</organism>
<evidence type="ECO:0000256" key="2">
    <source>
        <dbReference type="HAMAP-Rule" id="MF_01126"/>
    </source>
</evidence>
<protein>
    <recommendedName>
        <fullName evidence="2">UPF0298 protein HMPREF0539_1377</fullName>
    </recommendedName>
</protein>
<dbReference type="Pfam" id="PF09902">
    <property type="entry name" value="DUF2129"/>
    <property type="match status" value="1"/>
</dbReference>
<dbReference type="InterPro" id="IPR016979">
    <property type="entry name" value="DUF2129"/>
</dbReference>
<evidence type="ECO:0000313" key="4">
    <source>
        <dbReference type="EMBL" id="EEN80527.1"/>
    </source>
</evidence>
<evidence type="ECO:0000256" key="3">
    <source>
        <dbReference type="SAM" id="MobiDB-lite"/>
    </source>
</evidence>
<keyword evidence="5" id="KW-1185">Reference proteome</keyword>
<dbReference type="EMBL" id="ACIZ01000058">
    <property type="protein sequence ID" value="EEN80527.1"/>
    <property type="molecule type" value="Genomic_DNA"/>
</dbReference>
<feature type="region of interest" description="Disordered" evidence="3">
    <location>
        <begin position="94"/>
        <end position="122"/>
    </location>
</feature>
<evidence type="ECO:0000313" key="5">
    <source>
        <dbReference type="Proteomes" id="UP000004525"/>
    </source>
</evidence>
<dbReference type="HAMAP" id="MF_01126">
    <property type="entry name" value="UPF0298"/>
    <property type="match status" value="1"/>
</dbReference>
<name>C2JWU3_LACRM</name>
<comment type="caution">
    <text evidence="4">The sequence shown here is derived from an EMBL/GenBank/DDBJ whole genome shotgun (WGS) entry which is preliminary data.</text>
</comment>
<proteinExistence type="inferred from homology"/>
<keyword evidence="1 2" id="KW-0963">Cytoplasm</keyword>
<dbReference type="Proteomes" id="UP000004525">
    <property type="component" value="Unassembled WGS sequence"/>
</dbReference>
<evidence type="ECO:0000256" key="1">
    <source>
        <dbReference type="ARBA" id="ARBA00022490"/>
    </source>
</evidence>
<dbReference type="AlphaFoldDB" id="C2JWU3"/>
<comment type="subcellular location">
    <subcellularLocation>
        <location evidence="2">Cytoplasm</location>
    </subcellularLocation>
</comment>
<sequence>MSLEGENMFAMKQRQGLVVWVYSLKQLKTLRRYGTIMYVSRRLKYVYLYLDRDEIAATSHKLIKLRFVKRVEPSHRPELKTEFGDEIGKFKPTEEDLETKAKPQRHARLLTGEAKGDQHARH</sequence>
<reference evidence="4" key="1">
    <citation type="submission" date="2009-01" db="EMBL/GenBank/DDBJ databases">
        <authorList>
            <person name="Qin X."/>
            <person name="Bachman B."/>
            <person name="Battles P."/>
            <person name="Bell A."/>
            <person name="Bess C."/>
            <person name="Bickham C."/>
            <person name="Chaboub L."/>
            <person name="Chen D."/>
            <person name="Coyle M."/>
            <person name="Deiros D.R."/>
            <person name="Dinh H."/>
            <person name="Forbes L."/>
            <person name="Fowler G."/>
            <person name="Francisco L."/>
            <person name="Fu Q."/>
            <person name="Gubbala S."/>
            <person name="Hale W."/>
            <person name="Han Y."/>
            <person name="Hemphill L."/>
            <person name="Highlander S.K."/>
            <person name="Hirani K."/>
            <person name="Hogues M."/>
            <person name="Jackson L."/>
            <person name="Jakkamsetti A."/>
            <person name="Javaid M."/>
            <person name="Jiang H."/>
            <person name="Korchina V."/>
            <person name="Kovar C."/>
            <person name="Lara F."/>
            <person name="Lee S."/>
            <person name="Mata R."/>
            <person name="Mathew T."/>
            <person name="Moen C."/>
            <person name="Morales K."/>
            <person name="Munidasa M."/>
            <person name="Nazareth L."/>
            <person name="Ngo R."/>
            <person name="Nguyen L."/>
            <person name="Okwuonu G."/>
            <person name="Ongeri F."/>
            <person name="Patil S."/>
            <person name="Petrosino J."/>
            <person name="Pham C."/>
            <person name="Pham P."/>
            <person name="Pu L.-L."/>
            <person name="Puazo M."/>
            <person name="Raj R."/>
            <person name="Reid J."/>
            <person name="Rouhana J."/>
            <person name="Saada N."/>
            <person name="Shang Y."/>
            <person name="Simmons D."/>
            <person name="Thornton R."/>
            <person name="Warren J."/>
            <person name="Weissenberger G."/>
            <person name="Zhang J."/>
            <person name="Zhang L."/>
            <person name="Zhou C."/>
            <person name="Zhu D."/>
            <person name="Muzny D."/>
            <person name="Worley K."/>
            <person name="Gibbs R."/>
        </authorList>
    </citation>
    <scope>NUCLEOTIDE SEQUENCE [LARGE SCALE GENOMIC DNA]</scope>
    <source>
        <strain evidence="4">LMS2-1</strain>
    </source>
</reference>
<dbReference type="HOGENOM" id="CLU_159890_0_1_9"/>